<name>A0A7T3ZZC2_9MICO</name>
<evidence type="ECO:0000313" key="2">
    <source>
        <dbReference type="Proteomes" id="UP000595374"/>
    </source>
</evidence>
<proteinExistence type="predicted"/>
<dbReference type="RefSeq" id="WP_198499448.1">
    <property type="nucleotide sequence ID" value="NZ_CP065989.1"/>
</dbReference>
<dbReference type="EMBL" id="CP065989">
    <property type="protein sequence ID" value="QQB14380.1"/>
    <property type="molecule type" value="Genomic_DNA"/>
</dbReference>
<reference evidence="1 2" key="1">
    <citation type="submission" date="2020-12" db="EMBL/GenBank/DDBJ databases">
        <title>FDA dAtabase for Regulatory Grade micrObial Sequences (FDA-ARGOS): Supporting development and validation of Infectious Disease Dx tests.</title>
        <authorList>
            <person name="Sproer C."/>
            <person name="Gronow S."/>
            <person name="Severitt S."/>
            <person name="Schroder I."/>
            <person name="Tallon L."/>
            <person name="Sadzewicz L."/>
            <person name="Zhao X."/>
            <person name="Boylan J."/>
            <person name="Ott S."/>
            <person name="Bowen H."/>
            <person name="Vavikolanu K."/>
            <person name="Mehta A."/>
            <person name="Aluvathingal J."/>
            <person name="Nadendla S."/>
            <person name="Lowell S."/>
            <person name="Myers T."/>
            <person name="Yan Y."/>
            <person name="Sichtig H."/>
        </authorList>
    </citation>
    <scope>NUCLEOTIDE SEQUENCE [LARGE SCALE GENOMIC DNA]</scope>
    <source>
        <strain evidence="1 2">FDAARGOS_990</strain>
    </source>
</reference>
<dbReference type="Proteomes" id="UP000595374">
    <property type="component" value="Chromosome"/>
</dbReference>
<evidence type="ECO:0008006" key="3">
    <source>
        <dbReference type="Google" id="ProtNLM"/>
    </source>
</evidence>
<gene>
    <name evidence="1" type="ORF">I6H47_16865</name>
</gene>
<evidence type="ECO:0000313" key="1">
    <source>
        <dbReference type="EMBL" id="QQB14380.1"/>
    </source>
</evidence>
<protein>
    <recommendedName>
        <fullName evidence="3">DUF559 domain-containing protein</fullName>
    </recommendedName>
</protein>
<accession>A0A7T3ZZC2</accession>
<sequence length="362" mass="40752">MDDHREQQTCNVVTSQTLRAAGVTSVEISRAVDCCLIRVCRGVYSIAVACTVPRHARIHELITDTAWTEQFQDSSMAERIEDRAIRAKLARLEVMHYPHYRRGDVVSGVSAALLHDLPMFDLPLSPLTVMHPTASTLSPAIRRFRRAVPSADRAILSDVEVTSSIRTSLDLIEYGGPVAGFAALEATLRRGVHQRYGLKKRLGFANPRVLADIGRNLVAQDFAPAALRLARGRRRALTLLEHISPLSESYAESRSSFNLHLLGLHDFDQQWNVAHDGDFLTRLDFLHRQTMTALAVDGSGKYEEFGRSRLKRESYQHNMLLTMGYKVVHFAFRDILNPQVFGAKLFQQAPELLKFRGKPLRL</sequence>
<dbReference type="AlphaFoldDB" id="A0A7T3ZZC2"/>
<organism evidence="1 2">
    <name type="scientific">Brevibacterium casei</name>
    <dbReference type="NCBI Taxonomy" id="33889"/>
    <lineage>
        <taxon>Bacteria</taxon>
        <taxon>Bacillati</taxon>
        <taxon>Actinomycetota</taxon>
        <taxon>Actinomycetes</taxon>
        <taxon>Micrococcales</taxon>
        <taxon>Brevibacteriaceae</taxon>
        <taxon>Brevibacterium</taxon>
    </lineage>
</organism>